<dbReference type="CDD" id="cd06257">
    <property type="entry name" value="DnaJ"/>
    <property type="match status" value="1"/>
</dbReference>
<dbReference type="EMBL" id="KD270249">
    <property type="protein sequence ID" value="EMS46779.1"/>
    <property type="molecule type" value="Genomic_DNA"/>
</dbReference>
<proteinExistence type="predicted"/>
<dbReference type="AlphaFoldDB" id="M7ZFA3"/>
<feature type="region of interest" description="Disordered" evidence="1">
    <location>
        <begin position="232"/>
        <end position="254"/>
    </location>
</feature>
<dbReference type="STRING" id="4572.M7ZFA3"/>
<dbReference type="OMA" id="SCRDWER"/>
<dbReference type="InterPro" id="IPR018253">
    <property type="entry name" value="DnaJ_domain_CS"/>
</dbReference>
<dbReference type="SUPFAM" id="SSF46565">
    <property type="entry name" value="Chaperone J-domain"/>
    <property type="match status" value="1"/>
</dbReference>
<gene>
    <name evidence="2" type="ORF">TRIUR3_25341</name>
</gene>
<reference evidence="2" key="1">
    <citation type="journal article" date="2013" name="Nature">
        <title>Draft genome of the wheat A-genome progenitor Triticum urartu.</title>
        <authorList>
            <person name="Ling H.Q."/>
            <person name="Zhao S."/>
            <person name="Liu D."/>
            <person name="Wang J."/>
            <person name="Sun H."/>
            <person name="Zhang C."/>
            <person name="Fan H."/>
            <person name="Li D."/>
            <person name="Dong L."/>
            <person name="Tao Y."/>
            <person name="Gao C."/>
            <person name="Wu H."/>
            <person name="Li Y."/>
            <person name="Cui Y."/>
            <person name="Guo X."/>
            <person name="Zheng S."/>
            <person name="Wang B."/>
            <person name="Yu K."/>
            <person name="Liang Q."/>
            <person name="Yang W."/>
            <person name="Lou X."/>
            <person name="Chen J."/>
            <person name="Feng M."/>
            <person name="Jian J."/>
            <person name="Zhang X."/>
            <person name="Luo G."/>
            <person name="Jiang Y."/>
            <person name="Liu J."/>
            <person name="Wang Z."/>
            <person name="Sha Y."/>
            <person name="Zhang B."/>
            <person name="Wu H."/>
            <person name="Tang D."/>
            <person name="Shen Q."/>
            <person name="Xue P."/>
            <person name="Zou S."/>
            <person name="Wang X."/>
            <person name="Liu X."/>
            <person name="Wang F."/>
            <person name="Yang Y."/>
            <person name="An X."/>
            <person name="Dong Z."/>
            <person name="Zhang K."/>
            <person name="Zhang X."/>
            <person name="Luo M.C."/>
            <person name="Dvorak J."/>
            <person name="Tong Y."/>
            <person name="Wang J."/>
            <person name="Yang H."/>
            <person name="Li Z."/>
            <person name="Wang D."/>
            <person name="Zhang A."/>
            <person name="Wang J."/>
        </authorList>
    </citation>
    <scope>NUCLEOTIDE SEQUENCE</scope>
</reference>
<dbReference type="eggNOG" id="KOG0714">
    <property type="taxonomic scope" value="Eukaryota"/>
</dbReference>
<dbReference type="PRINTS" id="PR00625">
    <property type="entry name" value="JDOMAIN"/>
</dbReference>
<dbReference type="PANTHER" id="PTHR44743">
    <property type="entry name" value="PUTATIVE, EXPRESSED-RELATED"/>
    <property type="match status" value="1"/>
</dbReference>
<accession>M7ZFA3</accession>
<evidence type="ECO:0000313" key="2">
    <source>
        <dbReference type="EMBL" id="EMS46779.1"/>
    </source>
</evidence>
<dbReference type="InterPro" id="IPR001623">
    <property type="entry name" value="DnaJ_domain"/>
</dbReference>
<dbReference type="SMART" id="SM00271">
    <property type="entry name" value="DnaJ"/>
    <property type="match status" value="1"/>
</dbReference>
<dbReference type="PROSITE" id="PS50076">
    <property type="entry name" value="DNAJ_2"/>
    <property type="match status" value="1"/>
</dbReference>
<dbReference type="PANTHER" id="PTHR44743:SF10">
    <property type="entry name" value="J DOMAIN-CONTAINING PROTEIN"/>
    <property type="match status" value="1"/>
</dbReference>
<feature type="compositionally biased region" description="Basic and acidic residues" evidence="1">
    <location>
        <begin position="241"/>
        <end position="254"/>
    </location>
</feature>
<dbReference type="PROSITE" id="PS00636">
    <property type="entry name" value="DNAJ_1"/>
    <property type="match status" value="1"/>
</dbReference>
<dbReference type="InterPro" id="IPR036869">
    <property type="entry name" value="J_dom_sf"/>
</dbReference>
<dbReference type="Pfam" id="PF00226">
    <property type="entry name" value="DnaJ"/>
    <property type="match status" value="1"/>
</dbReference>
<dbReference type="GO" id="GO:0005783">
    <property type="term" value="C:endoplasmic reticulum"/>
    <property type="evidence" value="ECO:0007669"/>
    <property type="project" value="UniProtKB-ARBA"/>
</dbReference>
<organism evidence="2">
    <name type="scientific">Triticum urartu</name>
    <name type="common">Red wild einkorn</name>
    <name type="synonym">Crithodium urartu</name>
    <dbReference type="NCBI Taxonomy" id="4572"/>
    <lineage>
        <taxon>Eukaryota</taxon>
        <taxon>Viridiplantae</taxon>
        <taxon>Streptophyta</taxon>
        <taxon>Embryophyta</taxon>
        <taxon>Tracheophyta</taxon>
        <taxon>Spermatophyta</taxon>
        <taxon>Magnoliopsida</taxon>
        <taxon>Liliopsida</taxon>
        <taxon>Poales</taxon>
        <taxon>Poaceae</taxon>
        <taxon>BOP clade</taxon>
        <taxon>Pooideae</taxon>
        <taxon>Triticodae</taxon>
        <taxon>Triticeae</taxon>
        <taxon>Triticinae</taxon>
        <taxon>Triticum</taxon>
    </lineage>
</organism>
<name>M7ZFA3_TRIUA</name>
<protein>
    <submittedName>
        <fullName evidence="2">DnaJ homolog subfamily B member 8</fullName>
    </submittedName>
</protein>
<dbReference type="Gene3D" id="1.10.287.110">
    <property type="entry name" value="DnaJ domain"/>
    <property type="match status" value="1"/>
</dbReference>
<evidence type="ECO:0000256" key="1">
    <source>
        <dbReference type="SAM" id="MobiDB-lite"/>
    </source>
</evidence>
<sequence length="254" mass="28101">MMQSPSQHQSSYYAVLGVHPGASSAEIRAAYHRLAMRWHPDKIANGRVDPAIAEEAKGRFQKIHEAYQVLSDQKRRELYDAGMYDPLDDDQEEVEGFHDFLQEMLSLMATVGREVVRNKDEQGKALSANVKRGAGLHLPPAAATKQLLQQHQFVDAVRRTQRRSAAAASTRLTRTASGVRQLGMLQPDGFLRLLSTCAICIAVHASVGITGVKTLSCRDWERQGTSSALAMHTAGAGTVHHPLDERNKEDGRYF</sequence>